<sequence length="269" mass="31239">MFQIGLFSKMNRVTTKTLRHYDEIGLLKPAFVDQQTGYRYYGSTELVRLNKIIALKQLGLSLQEIQELIDQQKGIEIFLTLKEKEIELRIKEETSKLSRLQNYSRYLKGEQNMNYSPVIKALPEVIVASMRLIAPNYESYFDFIPKMGDEMRAKGAVCAVPEYCFNIYHDGEYRESDIDLEVCEAVVDYCEDSEKVKYKKIDAVENALCVMHKGPYTTLPDAYAFAFSWIEANAYVIDGLPRESYIDGIWNKEDENEWLTELQIPVKKI</sequence>
<name>A0ABR9ZZG9_9FIRM</name>
<accession>A0ABR9ZZG9</accession>
<dbReference type="PANTHER" id="PTHR30204">
    <property type="entry name" value="REDOX-CYCLING DRUG-SENSING TRANSCRIPTIONAL ACTIVATOR SOXR"/>
    <property type="match status" value="1"/>
</dbReference>
<keyword evidence="1" id="KW-0238">DNA-binding</keyword>
<dbReference type="Pfam" id="PF13411">
    <property type="entry name" value="MerR_1"/>
    <property type="match status" value="1"/>
</dbReference>
<evidence type="ECO:0000256" key="1">
    <source>
        <dbReference type="ARBA" id="ARBA00023125"/>
    </source>
</evidence>
<dbReference type="Gene3D" id="1.10.1660.10">
    <property type="match status" value="1"/>
</dbReference>
<dbReference type="RefSeq" id="WP_194704005.1">
    <property type="nucleotide sequence ID" value="NZ_JADKNH010000020.1"/>
</dbReference>
<dbReference type="CDD" id="cd01107">
    <property type="entry name" value="HTH_BmrR"/>
    <property type="match status" value="1"/>
</dbReference>
<dbReference type="Proteomes" id="UP000614200">
    <property type="component" value="Unassembled WGS sequence"/>
</dbReference>
<dbReference type="SMART" id="SM00422">
    <property type="entry name" value="HTH_MERR"/>
    <property type="match status" value="1"/>
</dbReference>
<proteinExistence type="predicted"/>
<feature type="domain" description="HTH merR-type" evidence="2">
    <location>
        <begin position="1"/>
        <end position="71"/>
    </location>
</feature>
<dbReference type="EMBL" id="JADKNH010000020">
    <property type="protein sequence ID" value="MBF4695766.1"/>
    <property type="molecule type" value="Genomic_DNA"/>
</dbReference>
<keyword evidence="4" id="KW-1185">Reference proteome</keyword>
<comment type="caution">
    <text evidence="3">The sequence shown here is derived from an EMBL/GenBank/DDBJ whole genome shotgun (WGS) entry which is preliminary data.</text>
</comment>
<dbReference type="PANTHER" id="PTHR30204:SF97">
    <property type="entry name" value="MERR FAMILY REGULATORY PROTEIN"/>
    <property type="match status" value="1"/>
</dbReference>
<dbReference type="InterPro" id="IPR047057">
    <property type="entry name" value="MerR_fam"/>
</dbReference>
<dbReference type="SMART" id="SM00871">
    <property type="entry name" value="AraC_E_bind"/>
    <property type="match status" value="1"/>
</dbReference>
<gene>
    <name evidence="3" type="ORF">ISU02_21935</name>
</gene>
<dbReference type="SUPFAM" id="SSF46955">
    <property type="entry name" value="Putative DNA-binding domain"/>
    <property type="match status" value="1"/>
</dbReference>
<protein>
    <submittedName>
        <fullName evidence="3">MerR family transcriptional regulator</fullName>
    </submittedName>
</protein>
<evidence type="ECO:0000259" key="2">
    <source>
        <dbReference type="PROSITE" id="PS50937"/>
    </source>
</evidence>
<dbReference type="Pfam" id="PF06445">
    <property type="entry name" value="GyrI-like"/>
    <property type="match status" value="1"/>
</dbReference>
<organism evidence="3 4">
    <name type="scientific">Fusibacter ferrireducens</name>
    <dbReference type="NCBI Taxonomy" id="2785058"/>
    <lineage>
        <taxon>Bacteria</taxon>
        <taxon>Bacillati</taxon>
        <taxon>Bacillota</taxon>
        <taxon>Clostridia</taxon>
        <taxon>Eubacteriales</taxon>
        <taxon>Eubacteriales Family XII. Incertae Sedis</taxon>
        <taxon>Fusibacter</taxon>
    </lineage>
</organism>
<dbReference type="InterPro" id="IPR010499">
    <property type="entry name" value="AraC_E-bd"/>
</dbReference>
<dbReference type="InterPro" id="IPR009061">
    <property type="entry name" value="DNA-bd_dom_put_sf"/>
</dbReference>
<evidence type="ECO:0000313" key="3">
    <source>
        <dbReference type="EMBL" id="MBF4695766.1"/>
    </source>
</evidence>
<dbReference type="SUPFAM" id="SSF55136">
    <property type="entry name" value="Probable bacterial effector-binding domain"/>
    <property type="match status" value="1"/>
</dbReference>
<reference evidence="3 4" key="1">
    <citation type="submission" date="2020-11" db="EMBL/GenBank/DDBJ databases">
        <title>Fusibacter basophilias sp. nov.</title>
        <authorList>
            <person name="Qiu D."/>
        </authorList>
    </citation>
    <scope>NUCLEOTIDE SEQUENCE [LARGE SCALE GENOMIC DNA]</scope>
    <source>
        <strain evidence="3 4">Q10-2</strain>
    </source>
</reference>
<dbReference type="InterPro" id="IPR000551">
    <property type="entry name" value="MerR-type_HTH_dom"/>
</dbReference>
<dbReference type="Gene3D" id="3.20.80.10">
    <property type="entry name" value="Regulatory factor, effector binding domain"/>
    <property type="match status" value="1"/>
</dbReference>
<evidence type="ECO:0000313" key="4">
    <source>
        <dbReference type="Proteomes" id="UP000614200"/>
    </source>
</evidence>
<dbReference type="InterPro" id="IPR011256">
    <property type="entry name" value="Reg_factor_effector_dom_sf"/>
</dbReference>
<dbReference type="PROSITE" id="PS50937">
    <property type="entry name" value="HTH_MERR_2"/>
    <property type="match status" value="1"/>
</dbReference>
<dbReference type="InterPro" id="IPR029442">
    <property type="entry name" value="GyrI-like"/>
</dbReference>